<dbReference type="InterPro" id="IPR002937">
    <property type="entry name" value="Amino_oxidase"/>
</dbReference>
<accession>A0ABQ9DWW5</accession>
<keyword evidence="1" id="KW-0285">Flavoprotein</keyword>
<dbReference type="EMBL" id="WHWB01032124">
    <property type="protein sequence ID" value="KAJ7426893.1"/>
    <property type="molecule type" value="Genomic_DNA"/>
</dbReference>
<evidence type="ECO:0000256" key="2">
    <source>
        <dbReference type="ARBA" id="ARBA00022827"/>
    </source>
</evidence>
<dbReference type="Gene3D" id="3.90.660.10">
    <property type="match status" value="1"/>
</dbReference>
<evidence type="ECO:0000313" key="4">
    <source>
        <dbReference type="EMBL" id="KAJ7426893.1"/>
    </source>
</evidence>
<name>A0ABQ9DWW5_9PASS</name>
<proteinExistence type="predicted"/>
<keyword evidence="5" id="KW-1185">Reference proteome</keyword>
<dbReference type="Pfam" id="PF01593">
    <property type="entry name" value="Amino_oxidase"/>
    <property type="match status" value="1"/>
</dbReference>
<gene>
    <name evidence="4" type="ORF">WISP_11139</name>
</gene>
<evidence type="ECO:0000256" key="1">
    <source>
        <dbReference type="ARBA" id="ARBA00022630"/>
    </source>
</evidence>
<keyword evidence="2" id="KW-0274">FAD</keyword>
<dbReference type="Proteomes" id="UP001145742">
    <property type="component" value="Unassembled WGS sequence"/>
</dbReference>
<dbReference type="InterPro" id="IPR040174">
    <property type="entry name" value="RNLS"/>
</dbReference>
<reference evidence="4" key="1">
    <citation type="submission" date="2019-10" db="EMBL/GenBank/DDBJ databases">
        <authorList>
            <person name="Soares A.E.R."/>
            <person name="Aleixo A."/>
            <person name="Schneider P."/>
            <person name="Miyaki C.Y."/>
            <person name="Schneider M.P."/>
            <person name="Mello C."/>
            <person name="Vasconcelos A.T.R."/>
        </authorList>
    </citation>
    <scope>NUCLEOTIDE SEQUENCE</scope>
    <source>
        <tissue evidence="4">Muscle</tissue>
    </source>
</reference>
<evidence type="ECO:0000313" key="5">
    <source>
        <dbReference type="Proteomes" id="UP001145742"/>
    </source>
</evidence>
<dbReference type="PANTHER" id="PTHR23357:SF1">
    <property type="entry name" value="RENALASE"/>
    <property type="match status" value="1"/>
</dbReference>
<sequence length="143" mass="16183">MEKVINESQKQQLECVSYSSRYVLGLFYEAGTRIAVPWAAQYIADNPCIRFISIDNKKRNIESPEVGPSLVVHTTVTFGRDHLDSDPAEVQQIILSHLQRLVPSLPEPSSIKCHKWRYSQVLHGISLELWFPSSGSRIAAQHP</sequence>
<evidence type="ECO:0000259" key="3">
    <source>
        <dbReference type="Pfam" id="PF01593"/>
    </source>
</evidence>
<protein>
    <submittedName>
        <fullName evidence="4">Renalase</fullName>
    </submittedName>
</protein>
<comment type="caution">
    <text evidence="4">The sequence shown here is derived from an EMBL/GenBank/DDBJ whole genome shotgun (WGS) entry which is preliminary data.</text>
</comment>
<organism evidence="4 5">
    <name type="scientific">Willisornis vidua</name>
    <name type="common">Xingu scale-backed antbird</name>
    <dbReference type="NCBI Taxonomy" id="1566151"/>
    <lineage>
        <taxon>Eukaryota</taxon>
        <taxon>Metazoa</taxon>
        <taxon>Chordata</taxon>
        <taxon>Craniata</taxon>
        <taxon>Vertebrata</taxon>
        <taxon>Euteleostomi</taxon>
        <taxon>Archelosauria</taxon>
        <taxon>Archosauria</taxon>
        <taxon>Dinosauria</taxon>
        <taxon>Saurischia</taxon>
        <taxon>Theropoda</taxon>
        <taxon>Coelurosauria</taxon>
        <taxon>Aves</taxon>
        <taxon>Neognathae</taxon>
        <taxon>Neoaves</taxon>
        <taxon>Telluraves</taxon>
        <taxon>Australaves</taxon>
        <taxon>Passeriformes</taxon>
        <taxon>Thamnophilidae</taxon>
        <taxon>Willisornis</taxon>
    </lineage>
</organism>
<dbReference type="PANTHER" id="PTHR23357">
    <property type="entry name" value="RENALASE"/>
    <property type="match status" value="1"/>
</dbReference>
<feature type="domain" description="Amine oxidase" evidence="3">
    <location>
        <begin position="66"/>
        <end position="122"/>
    </location>
</feature>